<protein>
    <submittedName>
        <fullName evidence="6">Putative salivary lipocalin</fullName>
    </submittedName>
</protein>
<comment type="subcellular location">
    <subcellularLocation>
        <location evidence="1">Secreted</location>
    </subcellularLocation>
</comment>
<dbReference type="Pfam" id="PF03973">
    <property type="entry name" value="Triabin"/>
    <property type="match status" value="1"/>
</dbReference>
<dbReference type="Gene3D" id="2.40.128.20">
    <property type="match status" value="1"/>
</dbReference>
<dbReference type="EMBL" id="GFTR01000929">
    <property type="protein sequence ID" value="JAW15497.1"/>
    <property type="molecule type" value="Transcribed_RNA"/>
</dbReference>
<evidence type="ECO:0000256" key="1">
    <source>
        <dbReference type="ARBA" id="ARBA00004613"/>
    </source>
</evidence>
<evidence type="ECO:0000256" key="4">
    <source>
        <dbReference type="ARBA" id="ARBA00034121"/>
    </source>
</evidence>
<evidence type="ECO:0000313" key="6">
    <source>
        <dbReference type="EMBL" id="JAW15497.1"/>
    </source>
</evidence>
<dbReference type="InterPro" id="IPR005657">
    <property type="entry name" value="Triabi/Procalin"/>
</dbReference>
<comment type="similarity">
    <text evidence="4">Belongs to the calycin superfamily. Triabin family.</text>
</comment>
<dbReference type="AlphaFoldDB" id="A0A224XSJ8"/>
<evidence type="ECO:0000256" key="5">
    <source>
        <dbReference type="SAM" id="SignalP"/>
    </source>
</evidence>
<keyword evidence="3 5" id="KW-0732">Signal</keyword>
<accession>A0A224XSJ8</accession>
<reference evidence="6" key="1">
    <citation type="journal article" date="2018" name="PLoS Negl. Trop. Dis.">
        <title>An insight into the salivary gland and fat body transcriptome of Panstrongylus lignarius (Hemiptera: Heteroptera), the main vector of Chagas disease in Peru.</title>
        <authorList>
            <person name="Nevoa J.C."/>
            <person name="Mendes M.T."/>
            <person name="da Silva M.V."/>
            <person name="Soares S.C."/>
            <person name="Oliveira C.J.F."/>
            <person name="Ribeiro J.M.C."/>
        </authorList>
    </citation>
    <scope>NUCLEOTIDE SEQUENCE</scope>
</reference>
<feature type="signal peptide" evidence="5">
    <location>
        <begin position="1"/>
        <end position="18"/>
    </location>
</feature>
<evidence type="ECO:0000256" key="2">
    <source>
        <dbReference type="ARBA" id="ARBA00022525"/>
    </source>
</evidence>
<proteinExistence type="inferred from homology"/>
<feature type="chain" id="PRO_5012307685" evidence="5">
    <location>
        <begin position="19"/>
        <end position="82"/>
    </location>
</feature>
<dbReference type="InterPro" id="IPR012674">
    <property type="entry name" value="Calycin"/>
</dbReference>
<sequence>MKTTLAVIFLGLITFTFADYPKLTECKHPEAMKDFDSNKFLTESWHVTNAKHGSNLTVCREYSSKTEGGQQVFAGDGYYTFR</sequence>
<organism evidence="6">
    <name type="scientific">Panstrongylus lignarius</name>
    <dbReference type="NCBI Taxonomy" id="156445"/>
    <lineage>
        <taxon>Eukaryota</taxon>
        <taxon>Metazoa</taxon>
        <taxon>Ecdysozoa</taxon>
        <taxon>Arthropoda</taxon>
        <taxon>Hexapoda</taxon>
        <taxon>Insecta</taxon>
        <taxon>Pterygota</taxon>
        <taxon>Neoptera</taxon>
        <taxon>Paraneoptera</taxon>
        <taxon>Hemiptera</taxon>
        <taxon>Heteroptera</taxon>
        <taxon>Panheteroptera</taxon>
        <taxon>Cimicomorpha</taxon>
        <taxon>Reduviidae</taxon>
        <taxon>Triatominae</taxon>
        <taxon>Panstrongylus</taxon>
    </lineage>
</organism>
<dbReference type="GO" id="GO:0030682">
    <property type="term" value="P:symbiont-mediated perturbation of host defenses"/>
    <property type="evidence" value="ECO:0007669"/>
    <property type="project" value="InterPro"/>
</dbReference>
<dbReference type="SUPFAM" id="SSF50814">
    <property type="entry name" value="Lipocalins"/>
    <property type="match status" value="1"/>
</dbReference>
<dbReference type="GO" id="GO:0005576">
    <property type="term" value="C:extracellular region"/>
    <property type="evidence" value="ECO:0007669"/>
    <property type="project" value="UniProtKB-SubCell"/>
</dbReference>
<evidence type="ECO:0000256" key="3">
    <source>
        <dbReference type="ARBA" id="ARBA00022729"/>
    </source>
</evidence>
<name>A0A224XSJ8_9HEMI</name>
<keyword evidence="2" id="KW-0964">Secreted</keyword>